<evidence type="ECO:0000313" key="15">
    <source>
        <dbReference type="EMBL" id="GLB36559.1"/>
    </source>
</evidence>
<dbReference type="PANTHER" id="PTHR24305:SF166">
    <property type="entry name" value="CYTOCHROME P450 12A4, MITOCHONDRIAL-RELATED"/>
    <property type="match status" value="1"/>
</dbReference>
<dbReference type="InterPro" id="IPR036396">
    <property type="entry name" value="Cyt_P450_sf"/>
</dbReference>
<dbReference type="PRINTS" id="PR00465">
    <property type="entry name" value="EP450IV"/>
</dbReference>
<comment type="caution">
    <text evidence="15">The sequence shown here is derived from an EMBL/GenBank/DDBJ whole genome shotgun (WGS) entry which is preliminary data.</text>
</comment>
<accession>A0A9P3PJF5</accession>
<comment type="subcellular location">
    <subcellularLocation>
        <location evidence="2">Membrane</location>
    </subcellularLocation>
</comment>
<dbReference type="PANTHER" id="PTHR24305">
    <property type="entry name" value="CYTOCHROME P450"/>
    <property type="match status" value="1"/>
</dbReference>
<keyword evidence="6" id="KW-0812">Transmembrane</keyword>
<dbReference type="PROSITE" id="PS00086">
    <property type="entry name" value="CYTOCHROME_P450"/>
    <property type="match status" value="1"/>
</dbReference>
<evidence type="ECO:0000256" key="13">
    <source>
        <dbReference type="PIRSR" id="PIRSR602403-1"/>
    </source>
</evidence>
<dbReference type="Proteomes" id="UP001063166">
    <property type="component" value="Unassembled WGS sequence"/>
</dbReference>
<dbReference type="OrthoDB" id="1470350at2759"/>
<dbReference type="GO" id="GO:0016705">
    <property type="term" value="F:oxidoreductase activity, acting on paired donors, with incorporation or reduction of molecular oxygen"/>
    <property type="evidence" value="ECO:0007669"/>
    <property type="project" value="InterPro"/>
</dbReference>
<dbReference type="GO" id="GO:0020037">
    <property type="term" value="F:heme binding"/>
    <property type="evidence" value="ECO:0007669"/>
    <property type="project" value="InterPro"/>
</dbReference>
<dbReference type="GO" id="GO:0005506">
    <property type="term" value="F:iron ion binding"/>
    <property type="evidence" value="ECO:0007669"/>
    <property type="project" value="InterPro"/>
</dbReference>
<protein>
    <submittedName>
        <fullName evidence="15">Cytochrome p450</fullName>
    </submittedName>
</protein>
<keyword evidence="11 14" id="KW-0503">Monooxygenase</keyword>
<keyword evidence="10 13" id="KW-0408">Iron</keyword>
<evidence type="ECO:0000256" key="12">
    <source>
        <dbReference type="ARBA" id="ARBA00023136"/>
    </source>
</evidence>
<evidence type="ECO:0000256" key="1">
    <source>
        <dbReference type="ARBA" id="ARBA00001971"/>
    </source>
</evidence>
<keyword evidence="9 14" id="KW-0560">Oxidoreductase</keyword>
<keyword evidence="8" id="KW-1133">Transmembrane helix</keyword>
<proteinExistence type="inferred from homology"/>
<evidence type="ECO:0000256" key="7">
    <source>
        <dbReference type="ARBA" id="ARBA00022723"/>
    </source>
</evidence>
<evidence type="ECO:0000256" key="3">
    <source>
        <dbReference type="ARBA" id="ARBA00004721"/>
    </source>
</evidence>
<keyword evidence="12" id="KW-0472">Membrane</keyword>
<evidence type="ECO:0000256" key="11">
    <source>
        <dbReference type="ARBA" id="ARBA00023033"/>
    </source>
</evidence>
<evidence type="ECO:0000256" key="6">
    <source>
        <dbReference type="ARBA" id="ARBA00022692"/>
    </source>
</evidence>
<evidence type="ECO:0000256" key="4">
    <source>
        <dbReference type="ARBA" id="ARBA00010617"/>
    </source>
</evidence>
<dbReference type="Pfam" id="PF00067">
    <property type="entry name" value="p450"/>
    <property type="match status" value="2"/>
</dbReference>
<evidence type="ECO:0000256" key="9">
    <source>
        <dbReference type="ARBA" id="ARBA00023002"/>
    </source>
</evidence>
<dbReference type="InterPro" id="IPR002403">
    <property type="entry name" value="Cyt_P450_E_grp-IV"/>
</dbReference>
<dbReference type="GO" id="GO:0016020">
    <property type="term" value="C:membrane"/>
    <property type="evidence" value="ECO:0007669"/>
    <property type="project" value="UniProtKB-SubCell"/>
</dbReference>
<evidence type="ECO:0000313" key="16">
    <source>
        <dbReference type="Proteomes" id="UP001063166"/>
    </source>
</evidence>
<dbReference type="GO" id="GO:0004497">
    <property type="term" value="F:monooxygenase activity"/>
    <property type="evidence" value="ECO:0007669"/>
    <property type="project" value="UniProtKB-KW"/>
</dbReference>
<name>A0A9P3PJF5_LYOSH</name>
<dbReference type="SUPFAM" id="SSF48264">
    <property type="entry name" value="Cytochrome P450"/>
    <property type="match status" value="1"/>
</dbReference>
<feature type="binding site" description="axial binding residue" evidence="13">
    <location>
        <position position="503"/>
    </location>
    <ligand>
        <name>heme</name>
        <dbReference type="ChEBI" id="CHEBI:30413"/>
    </ligand>
    <ligandPart>
        <name>Fe</name>
        <dbReference type="ChEBI" id="CHEBI:18248"/>
    </ligandPart>
</feature>
<evidence type="ECO:0000256" key="8">
    <source>
        <dbReference type="ARBA" id="ARBA00022989"/>
    </source>
</evidence>
<dbReference type="InterPro" id="IPR001128">
    <property type="entry name" value="Cyt_P450"/>
</dbReference>
<organism evidence="15 16">
    <name type="scientific">Lyophyllum shimeji</name>
    <name type="common">Hon-shimeji</name>
    <name type="synonym">Tricholoma shimeji</name>
    <dbReference type="NCBI Taxonomy" id="47721"/>
    <lineage>
        <taxon>Eukaryota</taxon>
        <taxon>Fungi</taxon>
        <taxon>Dikarya</taxon>
        <taxon>Basidiomycota</taxon>
        <taxon>Agaricomycotina</taxon>
        <taxon>Agaricomycetes</taxon>
        <taxon>Agaricomycetidae</taxon>
        <taxon>Agaricales</taxon>
        <taxon>Tricholomatineae</taxon>
        <taxon>Lyophyllaceae</taxon>
        <taxon>Lyophyllum</taxon>
    </lineage>
</organism>
<dbReference type="Gene3D" id="1.10.630.10">
    <property type="entry name" value="Cytochrome P450"/>
    <property type="match status" value="1"/>
</dbReference>
<dbReference type="AlphaFoldDB" id="A0A9P3PJF5"/>
<dbReference type="EMBL" id="BRPK01000003">
    <property type="protein sequence ID" value="GLB36559.1"/>
    <property type="molecule type" value="Genomic_DNA"/>
</dbReference>
<comment type="pathway">
    <text evidence="3">Secondary metabolite biosynthesis; terpenoid biosynthesis.</text>
</comment>
<keyword evidence="7 13" id="KW-0479">Metal-binding</keyword>
<evidence type="ECO:0000256" key="14">
    <source>
        <dbReference type="RuleBase" id="RU000461"/>
    </source>
</evidence>
<sequence>MLFIMPLFDPLRKLPGPKASAFENHFQQVMDPSKSPRTHEDWRKQFGKTFRFHGFGKHDYRLMSFDFRVITHVLNSPTYEKPWQTRALLARLIGRAIFSVEGSAHRFQRRLLGPAFTLQSVRALTPVFLQTAQQLRDRWETTISQRLDDSETHPGGPLPEDVVIATAVDKSKGAVIDIAHWMSRAAFQIIGLAGFDYDFKALDDESEEVYGAYRRMFAVLDKAPRVRSVLELYFPIIRTIWPDHGTRVTNESLRIIAKAGKKLIAAKQAVVEAETAKNENHQKDILSLLIKANLSDDPSKRLTDAELLDQCSTFLLAGSDTVSVGLGWCFHFLSVNPEIQTRLRNEIFSVLKLTAPASDSDKDSRHAPPALLDDAAMQKRILEAWDEIEAAPYLDSVIRETLRLTPPVHGTIRVATTDDQIPVSHPVVLQDGTVIEKGGSISIRKGSYIHIPIEGLNLSMDIWGSDAWKFNPDRWTSLPPSARPPEYPGIGNLMTFGMGHHSCLGYRFSINEMKAFLVTMLPQFVFRPAAKISKFNAILTRPYIQNKFELGTRLPVVVEKYTP</sequence>
<keyword evidence="5 13" id="KW-0349">Heme</keyword>
<comment type="cofactor">
    <cofactor evidence="1 13">
        <name>heme</name>
        <dbReference type="ChEBI" id="CHEBI:30413"/>
    </cofactor>
</comment>
<dbReference type="InterPro" id="IPR017972">
    <property type="entry name" value="Cyt_P450_CS"/>
</dbReference>
<evidence type="ECO:0000256" key="5">
    <source>
        <dbReference type="ARBA" id="ARBA00022617"/>
    </source>
</evidence>
<dbReference type="PRINTS" id="PR00385">
    <property type="entry name" value="P450"/>
</dbReference>
<dbReference type="InterPro" id="IPR050121">
    <property type="entry name" value="Cytochrome_P450_monoxygenase"/>
</dbReference>
<evidence type="ECO:0000256" key="2">
    <source>
        <dbReference type="ARBA" id="ARBA00004370"/>
    </source>
</evidence>
<comment type="similarity">
    <text evidence="4 14">Belongs to the cytochrome P450 family.</text>
</comment>
<evidence type="ECO:0000256" key="10">
    <source>
        <dbReference type="ARBA" id="ARBA00023004"/>
    </source>
</evidence>
<keyword evidence="16" id="KW-1185">Reference proteome</keyword>
<gene>
    <name evidence="15" type="ORF">LshimejAT787_0308470</name>
</gene>
<reference evidence="15" key="1">
    <citation type="submission" date="2022-07" db="EMBL/GenBank/DDBJ databases">
        <title>The genome of Lyophyllum shimeji provides insight into the initial evolution of ectomycorrhizal fungal genome.</title>
        <authorList>
            <person name="Kobayashi Y."/>
            <person name="Shibata T."/>
            <person name="Hirakawa H."/>
            <person name="Shigenobu S."/>
            <person name="Nishiyama T."/>
            <person name="Yamada A."/>
            <person name="Hasebe M."/>
            <person name="Kawaguchi M."/>
        </authorList>
    </citation>
    <scope>NUCLEOTIDE SEQUENCE</scope>
    <source>
        <strain evidence="15">AT787</strain>
    </source>
</reference>